<dbReference type="Proteomes" id="UP001732700">
    <property type="component" value="Chromosome 3A"/>
</dbReference>
<protein>
    <submittedName>
        <fullName evidence="1">Uncharacterized protein</fullName>
    </submittedName>
</protein>
<proteinExistence type="predicted"/>
<evidence type="ECO:0000313" key="1">
    <source>
        <dbReference type="EnsemblPlants" id="AVESA.00010b.r2.3AG0451510.1.CDS"/>
    </source>
</evidence>
<dbReference type="EnsemblPlants" id="AVESA.00010b.r2.3AG0451510.1">
    <property type="protein sequence ID" value="AVESA.00010b.r2.3AG0451510.1.CDS"/>
    <property type="gene ID" value="AVESA.00010b.r2.3AG0451510"/>
</dbReference>
<reference evidence="1" key="1">
    <citation type="submission" date="2021-05" db="EMBL/GenBank/DDBJ databases">
        <authorList>
            <person name="Scholz U."/>
            <person name="Mascher M."/>
            <person name="Fiebig A."/>
        </authorList>
    </citation>
    <scope>NUCLEOTIDE SEQUENCE [LARGE SCALE GENOMIC DNA]</scope>
</reference>
<evidence type="ECO:0000313" key="2">
    <source>
        <dbReference type="Proteomes" id="UP001732700"/>
    </source>
</evidence>
<sequence>MEAAVMAASAAAAAAKEAALAASAAAEAAVNDVATAKEAVAAASASALYAKQAAAAAATAGEAAATAVAAVAAAMRASRKRKFHLVDEDQGQPRCCEDVDLISRLPDAVLGTIISLLPTKDGVRTQAVSRRWRPLWRSAPLNLVVDSELRTKDHLISKILSEHPGPARCFSLHLFSRDCPDKVEGWFSSQALDNLQELELTYWEKDLLLWSMFRFATTLRVVKFYGLHFPDMIMQLSLKFPCLKHLTLDGVTISKDALHSILSSCAALESLELENSQGTFISSQTLKFPCLKQLTLARVTISEDTVHSIFSGFPALESLVLKENFGIGRLCISSQNLKCLGFSVGLRWWKGVVLLQELVIEDAPCLERLLPLDSKNTPVTVRIISAPKLKILGMLSQDIAELQFGTTVFQKMIAVSLTTKMHTMRVLLLGSAGPNLDTVVNFLKCFPCLERLHVIFQSMMGLDNVRKYDQLDPIECLELHLKEVVLKNYDGTKRPYIDFAKFFVLNAKVLKKMKIRLPYHCQHKWFAEQHKMLRIKDRASRDARIELKCRTDDYFTYNKHIHDLSTADPFDMPPGRCSQCCCRPF</sequence>
<name>A0ACD5VM44_AVESA</name>
<accession>A0ACD5VM44</accession>
<reference evidence="1" key="2">
    <citation type="submission" date="2025-09" db="UniProtKB">
        <authorList>
            <consortium name="EnsemblPlants"/>
        </authorList>
    </citation>
    <scope>IDENTIFICATION</scope>
</reference>
<keyword evidence="2" id="KW-1185">Reference proteome</keyword>
<organism evidence="1 2">
    <name type="scientific">Avena sativa</name>
    <name type="common">Oat</name>
    <dbReference type="NCBI Taxonomy" id="4498"/>
    <lineage>
        <taxon>Eukaryota</taxon>
        <taxon>Viridiplantae</taxon>
        <taxon>Streptophyta</taxon>
        <taxon>Embryophyta</taxon>
        <taxon>Tracheophyta</taxon>
        <taxon>Spermatophyta</taxon>
        <taxon>Magnoliopsida</taxon>
        <taxon>Liliopsida</taxon>
        <taxon>Poales</taxon>
        <taxon>Poaceae</taxon>
        <taxon>BOP clade</taxon>
        <taxon>Pooideae</taxon>
        <taxon>Poodae</taxon>
        <taxon>Poeae</taxon>
        <taxon>Poeae Chloroplast Group 1 (Aveneae type)</taxon>
        <taxon>Aveninae</taxon>
        <taxon>Avena</taxon>
    </lineage>
</organism>